<dbReference type="Proteomes" id="UP000245626">
    <property type="component" value="Unassembled WGS sequence"/>
</dbReference>
<keyword evidence="2" id="KW-1185">Reference proteome</keyword>
<gene>
    <name evidence="1" type="ORF">IE53DRAFT_172113</name>
</gene>
<dbReference type="EMBL" id="KZ820124">
    <property type="protein sequence ID" value="PWN48913.1"/>
    <property type="molecule type" value="Genomic_DNA"/>
</dbReference>
<accession>A0ACD0NSX7</accession>
<protein>
    <submittedName>
        <fullName evidence="1">Uncharacterized protein</fullName>
    </submittedName>
</protein>
<evidence type="ECO:0000313" key="2">
    <source>
        <dbReference type="Proteomes" id="UP000245626"/>
    </source>
</evidence>
<organism evidence="1 2">
    <name type="scientific">Violaceomyces palustris</name>
    <dbReference type="NCBI Taxonomy" id="1673888"/>
    <lineage>
        <taxon>Eukaryota</taxon>
        <taxon>Fungi</taxon>
        <taxon>Dikarya</taxon>
        <taxon>Basidiomycota</taxon>
        <taxon>Ustilaginomycotina</taxon>
        <taxon>Ustilaginomycetes</taxon>
        <taxon>Violaceomycetales</taxon>
        <taxon>Violaceomycetaceae</taxon>
        <taxon>Violaceomyces</taxon>
    </lineage>
</organism>
<name>A0ACD0NSX7_9BASI</name>
<reference evidence="1 2" key="1">
    <citation type="journal article" date="2018" name="Mol. Biol. Evol.">
        <title>Broad Genomic Sampling Reveals a Smut Pathogenic Ancestry of the Fungal Clade Ustilaginomycotina.</title>
        <authorList>
            <person name="Kijpornyongpan T."/>
            <person name="Mondo S.J."/>
            <person name="Barry K."/>
            <person name="Sandor L."/>
            <person name="Lee J."/>
            <person name="Lipzen A."/>
            <person name="Pangilinan J."/>
            <person name="LaButti K."/>
            <person name="Hainaut M."/>
            <person name="Henrissat B."/>
            <person name="Grigoriev I.V."/>
            <person name="Spatafora J.W."/>
            <person name="Aime M.C."/>
        </authorList>
    </citation>
    <scope>NUCLEOTIDE SEQUENCE [LARGE SCALE GENOMIC DNA]</scope>
    <source>
        <strain evidence="1 2">SA 807</strain>
    </source>
</reference>
<proteinExistence type="predicted"/>
<sequence>MACPRLSTPAGLFTIGIHHALQAAKLSSFLSLWCCIHSVDRIQLYPLLEQSEKELPQAWKFDYQLESNSSLGTLRRCPASNVKAAASAYAALLIRSGNSSNKVDAQKLMIPIPTVVLFFDPAFQQVLAQLRLPHSSRSFCPRRLQRPCLGNLAPSLARPFSSLRLRLMCLLP</sequence>
<evidence type="ECO:0000313" key="1">
    <source>
        <dbReference type="EMBL" id="PWN48913.1"/>
    </source>
</evidence>